<organism evidence="1 2">
    <name type="scientific">Catharanthus roseus</name>
    <name type="common">Madagascar periwinkle</name>
    <name type="synonym">Vinca rosea</name>
    <dbReference type="NCBI Taxonomy" id="4058"/>
    <lineage>
        <taxon>Eukaryota</taxon>
        <taxon>Viridiplantae</taxon>
        <taxon>Streptophyta</taxon>
        <taxon>Embryophyta</taxon>
        <taxon>Tracheophyta</taxon>
        <taxon>Spermatophyta</taxon>
        <taxon>Magnoliopsida</taxon>
        <taxon>eudicotyledons</taxon>
        <taxon>Gunneridae</taxon>
        <taxon>Pentapetalae</taxon>
        <taxon>asterids</taxon>
        <taxon>lamiids</taxon>
        <taxon>Gentianales</taxon>
        <taxon>Apocynaceae</taxon>
        <taxon>Rauvolfioideae</taxon>
        <taxon>Vinceae</taxon>
        <taxon>Catharanthinae</taxon>
        <taxon>Catharanthus</taxon>
    </lineage>
</organism>
<dbReference type="Proteomes" id="UP001060085">
    <property type="component" value="Linkage Group LG04"/>
</dbReference>
<keyword evidence="2" id="KW-1185">Reference proteome</keyword>
<evidence type="ECO:0000313" key="1">
    <source>
        <dbReference type="EMBL" id="KAI5669269.1"/>
    </source>
</evidence>
<dbReference type="EMBL" id="CM044704">
    <property type="protein sequence ID" value="KAI5669269.1"/>
    <property type="molecule type" value="Genomic_DNA"/>
</dbReference>
<proteinExistence type="predicted"/>
<comment type="caution">
    <text evidence="1">The sequence shown here is derived from an EMBL/GenBank/DDBJ whole genome shotgun (WGS) entry which is preliminary data.</text>
</comment>
<evidence type="ECO:0000313" key="2">
    <source>
        <dbReference type="Proteomes" id="UP001060085"/>
    </source>
</evidence>
<sequence length="326" mass="38410">MALRTQQGLQANGIYEFDLLEYLSWSEHIFLLATCPKFHSTTTKSRTAQSKIKTPKGKTFFSHFCCLLQSFNLSSRYGERNFTPQRDNEDHEIGNFLNLMSNCVDGPFKVVSKYFMIFCRRNFGYLDWSSMPLIKHRFLWEFDPALYPRINKSYMIRNDKLNETTNFVNMKLNVEEHEQIIGSTRHDQGAKRKSPFSIINYFKDLILIYKNSIHIFIFFNLLHTFFILLPPLLSDNHHRRCRQPPPIPDSHCRCLFLFLPPSSATEVKGNYVVLHHILKCSMSVIDEMNRKRRGFAIEKIDKIGTKGHIFTFLRVTSPEIHKRIRM</sequence>
<reference evidence="2" key="1">
    <citation type="journal article" date="2023" name="Nat. Plants">
        <title>Single-cell RNA sequencing provides a high-resolution roadmap for understanding the multicellular compartmentation of specialized metabolism.</title>
        <authorList>
            <person name="Sun S."/>
            <person name="Shen X."/>
            <person name="Li Y."/>
            <person name="Li Y."/>
            <person name="Wang S."/>
            <person name="Li R."/>
            <person name="Zhang H."/>
            <person name="Shen G."/>
            <person name="Guo B."/>
            <person name="Wei J."/>
            <person name="Xu J."/>
            <person name="St-Pierre B."/>
            <person name="Chen S."/>
            <person name="Sun C."/>
        </authorList>
    </citation>
    <scope>NUCLEOTIDE SEQUENCE [LARGE SCALE GENOMIC DNA]</scope>
</reference>
<name>A0ACC0B9E6_CATRO</name>
<protein>
    <submittedName>
        <fullName evidence="1">Uncharacterized protein</fullName>
    </submittedName>
</protein>
<accession>A0ACC0B9E6</accession>
<gene>
    <name evidence="1" type="ORF">M9H77_19122</name>
</gene>